<organism evidence="2 3">
    <name type="scientific">Cyclotella cryptica</name>
    <dbReference type="NCBI Taxonomy" id="29204"/>
    <lineage>
        <taxon>Eukaryota</taxon>
        <taxon>Sar</taxon>
        <taxon>Stramenopiles</taxon>
        <taxon>Ochrophyta</taxon>
        <taxon>Bacillariophyta</taxon>
        <taxon>Coscinodiscophyceae</taxon>
        <taxon>Thalassiosirophycidae</taxon>
        <taxon>Stephanodiscales</taxon>
        <taxon>Stephanodiscaceae</taxon>
        <taxon>Cyclotella</taxon>
    </lineage>
</organism>
<feature type="region of interest" description="Disordered" evidence="1">
    <location>
        <begin position="276"/>
        <end position="313"/>
    </location>
</feature>
<protein>
    <recommendedName>
        <fullName evidence="4">PiggyBac transposable element-derived protein 4 C-terminal zinc-ribbon domain-containing protein</fullName>
    </recommendedName>
</protein>
<evidence type="ECO:0000256" key="1">
    <source>
        <dbReference type="SAM" id="MobiDB-lite"/>
    </source>
</evidence>
<sequence>MNLDSEPAPTQEALALVLDEIKKINRSVISMRGMINELVSSHHDLKDEVDSLRQQHNNSSSAPPRVHNHVLHALQAREIFDAVKMNTKSSTTKRLPLPTHHPNHIPTLRQNALASEAAAAITKIPNTPLDPKLATTDEEVDAIIASRRQNNTWPVRYQPNKKFTHDPDLLKLRFHHSLKHQHMPVFLPKTPKPDQNGKFKTNKRKCRLCQRLKDDGKVYRCTTWMCSTCQIPLCIKTLPSEPSTESHFVKWHSVLNLEEESARCSEALRRSMEIWSRERAKKRAREEEEDQDNYEEEEEEDEEATLNVEESSI</sequence>
<comment type="caution">
    <text evidence="2">The sequence shown here is derived from an EMBL/GenBank/DDBJ whole genome shotgun (WGS) entry which is preliminary data.</text>
</comment>
<evidence type="ECO:0000313" key="2">
    <source>
        <dbReference type="EMBL" id="KAL3787258.1"/>
    </source>
</evidence>
<keyword evidence="3" id="KW-1185">Reference proteome</keyword>
<name>A0ABD3PGT5_9STRA</name>
<feature type="compositionally biased region" description="Acidic residues" evidence="1">
    <location>
        <begin position="287"/>
        <end position="304"/>
    </location>
</feature>
<gene>
    <name evidence="2" type="ORF">HJC23_004132</name>
</gene>
<dbReference type="AlphaFoldDB" id="A0ABD3PGT5"/>
<dbReference type="Proteomes" id="UP001516023">
    <property type="component" value="Unassembled WGS sequence"/>
</dbReference>
<evidence type="ECO:0008006" key="4">
    <source>
        <dbReference type="Google" id="ProtNLM"/>
    </source>
</evidence>
<proteinExistence type="predicted"/>
<accession>A0ABD3PGT5</accession>
<evidence type="ECO:0000313" key="3">
    <source>
        <dbReference type="Proteomes" id="UP001516023"/>
    </source>
</evidence>
<dbReference type="EMBL" id="JABMIG020000178">
    <property type="protein sequence ID" value="KAL3787258.1"/>
    <property type="molecule type" value="Genomic_DNA"/>
</dbReference>
<reference evidence="2 3" key="1">
    <citation type="journal article" date="2020" name="G3 (Bethesda)">
        <title>Improved Reference Genome for Cyclotella cryptica CCMP332, a Model for Cell Wall Morphogenesis, Salinity Adaptation, and Lipid Production in Diatoms (Bacillariophyta).</title>
        <authorList>
            <person name="Roberts W.R."/>
            <person name="Downey K.M."/>
            <person name="Ruck E.C."/>
            <person name="Traller J.C."/>
            <person name="Alverson A.J."/>
        </authorList>
    </citation>
    <scope>NUCLEOTIDE SEQUENCE [LARGE SCALE GENOMIC DNA]</scope>
    <source>
        <strain evidence="2 3">CCMP332</strain>
    </source>
</reference>